<dbReference type="AlphaFoldDB" id="A0A9N7ZD90"/>
<sequence>MGGLSLCGSPCEPAALSSAGRTPDAMAGIAWMTGEVARGRTLAYLSAPFSCYSFLSRTGKMAMLCRAVIYRASPSPVVSLDPGKAADLFVQLMCPLCEGHVFSRSVS</sequence>
<organism evidence="1 2">
    <name type="scientific">Pleuronectes platessa</name>
    <name type="common">European plaice</name>
    <dbReference type="NCBI Taxonomy" id="8262"/>
    <lineage>
        <taxon>Eukaryota</taxon>
        <taxon>Metazoa</taxon>
        <taxon>Chordata</taxon>
        <taxon>Craniata</taxon>
        <taxon>Vertebrata</taxon>
        <taxon>Euteleostomi</taxon>
        <taxon>Actinopterygii</taxon>
        <taxon>Neopterygii</taxon>
        <taxon>Teleostei</taxon>
        <taxon>Neoteleostei</taxon>
        <taxon>Acanthomorphata</taxon>
        <taxon>Carangaria</taxon>
        <taxon>Pleuronectiformes</taxon>
        <taxon>Pleuronectoidei</taxon>
        <taxon>Pleuronectidae</taxon>
        <taxon>Pleuronectes</taxon>
    </lineage>
</organism>
<reference evidence="1" key="1">
    <citation type="submission" date="2020-03" db="EMBL/GenBank/DDBJ databases">
        <authorList>
            <person name="Weist P."/>
        </authorList>
    </citation>
    <scope>NUCLEOTIDE SEQUENCE</scope>
</reference>
<proteinExistence type="predicted"/>
<keyword evidence="2" id="KW-1185">Reference proteome</keyword>
<name>A0A9N7ZD90_PLEPL</name>
<accession>A0A9N7ZD90</accession>
<protein>
    <submittedName>
        <fullName evidence="1">Uncharacterized protein</fullName>
    </submittedName>
</protein>
<comment type="caution">
    <text evidence="1">The sequence shown here is derived from an EMBL/GenBank/DDBJ whole genome shotgun (WGS) entry which is preliminary data.</text>
</comment>
<dbReference type="EMBL" id="CADEAL010004348">
    <property type="protein sequence ID" value="CAB1457574.1"/>
    <property type="molecule type" value="Genomic_DNA"/>
</dbReference>
<dbReference type="Proteomes" id="UP001153269">
    <property type="component" value="Unassembled WGS sequence"/>
</dbReference>
<evidence type="ECO:0000313" key="2">
    <source>
        <dbReference type="Proteomes" id="UP001153269"/>
    </source>
</evidence>
<gene>
    <name evidence="1" type="ORF">PLEPLA_LOCUS45398</name>
</gene>
<evidence type="ECO:0000313" key="1">
    <source>
        <dbReference type="EMBL" id="CAB1457574.1"/>
    </source>
</evidence>